<keyword evidence="2 7" id="KW-0489">Methyltransferase</keyword>
<proteinExistence type="inferred from homology"/>
<comment type="caution">
    <text evidence="9">The sequence shown here is derived from an EMBL/GenBank/DDBJ whole genome shotgun (WGS) entry which is preliminary data.</text>
</comment>
<dbReference type="Proteomes" id="UP000284361">
    <property type="component" value="Unassembled WGS sequence"/>
</dbReference>
<dbReference type="NCBIfam" id="TIGR00675">
    <property type="entry name" value="dcm"/>
    <property type="match status" value="1"/>
</dbReference>
<comment type="similarity">
    <text evidence="7 8">Belongs to the class I-like SAM-binding methyltransferase superfamily. C5-methyltransferase family.</text>
</comment>
<dbReference type="RefSeq" id="WP_118165912.1">
    <property type="nucleotide sequence ID" value="NZ_JAQEYB010000043.1"/>
</dbReference>
<name>A0A414FM35_9BACT</name>
<evidence type="ECO:0000256" key="6">
    <source>
        <dbReference type="ARBA" id="ARBA00047422"/>
    </source>
</evidence>
<accession>A0A414FM35</accession>
<dbReference type="GO" id="GO:0003886">
    <property type="term" value="F:DNA (cytosine-5-)-methyltransferase activity"/>
    <property type="evidence" value="ECO:0007669"/>
    <property type="project" value="UniProtKB-EC"/>
</dbReference>
<dbReference type="GO" id="GO:0009307">
    <property type="term" value="P:DNA restriction-modification system"/>
    <property type="evidence" value="ECO:0007669"/>
    <property type="project" value="UniProtKB-KW"/>
</dbReference>
<dbReference type="AlphaFoldDB" id="A0A414FM35"/>
<dbReference type="Gene3D" id="3.90.120.10">
    <property type="entry name" value="DNA Methylase, subunit A, domain 2"/>
    <property type="match status" value="1"/>
</dbReference>
<evidence type="ECO:0000256" key="1">
    <source>
        <dbReference type="ARBA" id="ARBA00011975"/>
    </source>
</evidence>
<dbReference type="EMBL" id="QSJG01000035">
    <property type="protein sequence ID" value="RHD50166.1"/>
    <property type="molecule type" value="Genomic_DNA"/>
</dbReference>
<dbReference type="InterPro" id="IPR029063">
    <property type="entry name" value="SAM-dependent_MTases_sf"/>
</dbReference>
<evidence type="ECO:0000256" key="5">
    <source>
        <dbReference type="ARBA" id="ARBA00022747"/>
    </source>
</evidence>
<gene>
    <name evidence="9" type="ORF">DW789_13445</name>
</gene>
<feature type="active site" evidence="7">
    <location>
        <position position="118"/>
    </location>
</feature>
<evidence type="ECO:0000256" key="4">
    <source>
        <dbReference type="ARBA" id="ARBA00022691"/>
    </source>
</evidence>
<evidence type="ECO:0000313" key="9">
    <source>
        <dbReference type="EMBL" id="RHD50166.1"/>
    </source>
</evidence>
<keyword evidence="3 7" id="KW-0808">Transferase</keyword>
<evidence type="ECO:0000256" key="8">
    <source>
        <dbReference type="RuleBase" id="RU000416"/>
    </source>
</evidence>
<dbReference type="PANTHER" id="PTHR10629">
    <property type="entry name" value="CYTOSINE-SPECIFIC METHYLTRANSFERASE"/>
    <property type="match status" value="1"/>
</dbReference>
<sequence length="382" mass="43069">MKTIIEHNEFLKTFHKGKEVIDSWNPENFNNLASRINVIDFFCCAGGMTLGFAALNDFFHILGGIDLNPVSLKSYKDNYGTATLNADIANLRYDSFELNNTFAIDDKHPLLIIGCAPCQGFSAHRKKDYGKPEDERNTLIGYFADIAVSLSPDFIVMENVPEILNGKYKSHYDEAKTIFQRYGYYLCQKIYNAAGFGVPQARNRAIIVASKFKDFELPQEILEEQSYKTVRDAIGDLPHIDARNQNLLSDKYHRCSIHKQSTIDVIAHVPHDGGNRPKGIGPKCLDKVKGFSDVYGRLRWDKPSVTITQYARNPASGRYSHPEQDRGLTIREAARLQSFPDGYLWSGSLGDNFKQIGEAVPPLLSLAIATQIALFYKKKENE</sequence>
<protein>
    <recommendedName>
        <fullName evidence="1">DNA (cytosine-5-)-methyltransferase</fullName>
        <ecNumber evidence="1">2.1.1.37</ecNumber>
    </recommendedName>
</protein>
<dbReference type="SUPFAM" id="SSF53335">
    <property type="entry name" value="S-adenosyl-L-methionine-dependent methyltransferases"/>
    <property type="match status" value="1"/>
</dbReference>
<dbReference type="PROSITE" id="PS51679">
    <property type="entry name" value="SAM_MT_C5"/>
    <property type="match status" value="1"/>
</dbReference>
<dbReference type="InterPro" id="IPR001525">
    <property type="entry name" value="C5_MeTfrase"/>
</dbReference>
<dbReference type="PANTHER" id="PTHR10629:SF52">
    <property type="entry name" value="DNA (CYTOSINE-5)-METHYLTRANSFERASE 1"/>
    <property type="match status" value="1"/>
</dbReference>
<evidence type="ECO:0000256" key="7">
    <source>
        <dbReference type="PROSITE-ProRule" id="PRU01016"/>
    </source>
</evidence>
<dbReference type="InterPro" id="IPR050390">
    <property type="entry name" value="C5-Methyltransferase"/>
</dbReference>
<evidence type="ECO:0000256" key="2">
    <source>
        <dbReference type="ARBA" id="ARBA00022603"/>
    </source>
</evidence>
<dbReference type="PRINTS" id="PR00105">
    <property type="entry name" value="C5METTRFRASE"/>
</dbReference>
<evidence type="ECO:0000313" key="10">
    <source>
        <dbReference type="Proteomes" id="UP000284361"/>
    </source>
</evidence>
<dbReference type="Gene3D" id="3.40.50.150">
    <property type="entry name" value="Vaccinia Virus protein VP39"/>
    <property type="match status" value="1"/>
</dbReference>
<comment type="catalytic activity">
    <reaction evidence="6">
        <text>a 2'-deoxycytidine in DNA + S-adenosyl-L-methionine = a 5-methyl-2'-deoxycytidine in DNA + S-adenosyl-L-homocysteine + H(+)</text>
        <dbReference type="Rhea" id="RHEA:13681"/>
        <dbReference type="Rhea" id="RHEA-COMP:11369"/>
        <dbReference type="Rhea" id="RHEA-COMP:11370"/>
        <dbReference type="ChEBI" id="CHEBI:15378"/>
        <dbReference type="ChEBI" id="CHEBI:57856"/>
        <dbReference type="ChEBI" id="CHEBI:59789"/>
        <dbReference type="ChEBI" id="CHEBI:85452"/>
        <dbReference type="ChEBI" id="CHEBI:85454"/>
        <dbReference type="EC" id="2.1.1.37"/>
    </reaction>
</comment>
<reference evidence="9 10" key="1">
    <citation type="submission" date="2018-08" db="EMBL/GenBank/DDBJ databases">
        <title>A genome reference for cultivated species of the human gut microbiota.</title>
        <authorList>
            <person name="Zou Y."/>
            <person name="Xue W."/>
            <person name="Luo G."/>
        </authorList>
    </citation>
    <scope>NUCLEOTIDE SEQUENCE [LARGE SCALE GENOMIC DNA]</scope>
    <source>
        <strain evidence="9 10">AM31-10</strain>
    </source>
</reference>
<keyword evidence="4 7" id="KW-0949">S-adenosyl-L-methionine</keyword>
<dbReference type="Pfam" id="PF00145">
    <property type="entry name" value="DNA_methylase"/>
    <property type="match status" value="1"/>
</dbReference>
<keyword evidence="5" id="KW-0680">Restriction system</keyword>
<dbReference type="GO" id="GO:0032259">
    <property type="term" value="P:methylation"/>
    <property type="evidence" value="ECO:0007669"/>
    <property type="project" value="UniProtKB-KW"/>
</dbReference>
<organism evidence="9 10">
    <name type="scientific">Phocaeicola plebeius</name>
    <dbReference type="NCBI Taxonomy" id="310297"/>
    <lineage>
        <taxon>Bacteria</taxon>
        <taxon>Pseudomonadati</taxon>
        <taxon>Bacteroidota</taxon>
        <taxon>Bacteroidia</taxon>
        <taxon>Bacteroidales</taxon>
        <taxon>Bacteroidaceae</taxon>
        <taxon>Phocaeicola</taxon>
    </lineage>
</organism>
<evidence type="ECO:0000256" key="3">
    <source>
        <dbReference type="ARBA" id="ARBA00022679"/>
    </source>
</evidence>
<dbReference type="EC" id="2.1.1.37" evidence="1"/>